<dbReference type="Pfam" id="PF14030">
    <property type="entry name" value="DUF4245"/>
    <property type="match status" value="1"/>
</dbReference>
<keyword evidence="2" id="KW-0472">Membrane</keyword>
<proteinExistence type="predicted"/>
<keyword evidence="2" id="KW-0812">Transmembrane</keyword>
<dbReference type="AlphaFoldDB" id="A0AAJ6AQ99"/>
<organism evidence="3 4">
    <name type="scientific">Auritidibacter ignavus</name>
    <dbReference type="NCBI Taxonomy" id="678932"/>
    <lineage>
        <taxon>Bacteria</taxon>
        <taxon>Bacillati</taxon>
        <taxon>Actinomycetota</taxon>
        <taxon>Actinomycetes</taxon>
        <taxon>Micrococcales</taxon>
        <taxon>Micrococcaceae</taxon>
        <taxon>Auritidibacter</taxon>
    </lineage>
</organism>
<reference evidence="3 4" key="1">
    <citation type="submission" date="2023-03" db="EMBL/GenBank/DDBJ databases">
        <title>Complete genome sequences of several Auritidibacter ignavus strains isolated from ear infections.</title>
        <authorList>
            <person name="Baehr T."/>
            <person name="Baumhoegger A.M."/>
        </authorList>
    </citation>
    <scope>NUCLEOTIDE SEQUENCE [LARGE SCALE GENOMIC DNA]</scope>
    <source>
        <strain evidence="3 4">BABAE-6</strain>
    </source>
</reference>
<dbReference type="Proteomes" id="UP001224674">
    <property type="component" value="Chromosome"/>
</dbReference>
<evidence type="ECO:0000313" key="4">
    <source>
        <dbReference type="Proteomes" id="UP001224674"/>
    </source>
</evidence>
<feature type="region of interest" description="Disordered" evidence="1">
    <location>
        <begin position="212"/>
        <end position="232"/>
    </location>
</feature>
<dbReference type="RefSeq" id="WP_279675382.1">
    <property type="nucleotide sequence ID" value="NZ_CP122566.1"/>
</dbReference>
<gene>
    <name evidence="3" type="ORF">QDX21_06060</name>
</gene>
<evidence type="ECO:0000313" key="3">
    <source>
        <dbReference type="EMBL" id="WGH94346.1"/>
    </source>
</evidence>
<keyword evidence="2" id="KW-1133">Transmembrane helix</keyword>
<feature type="compositionally biased region" description="Low complexity" evidence="1">
    <location>
        <begin position="216"/>
        <end position="232"/>
    </location>
</feature>
<dbReference type="EMBL" id="CP122566">
    <property type="protein sequence ID" value="WGH94346.1"/>
    <property type="molecule type" value="Genomic_DNA"/>
</dbReference>
<evidence type="ECO:0000256" key="2">
    <source>
        <dbReference type="SAM" id="Phobius"/>
    </source>
</evidence>
<accession>A0AAJ6AQ99</accession>
<feature type="transmembrane region" description="Helical" evidence="2">
    <location>
        <begin position="40"/>
        <end position="58"/>
    </location>
</feature>
<feature type="region of interest" description="Disordered" evidence="1">
    <location>
        <begin position="1"/>
        <end position="32"/>
    </location>
</feature>
<sequence>MSSERQDQSRPAGASEQPVEAPKPRVTKSQSQRMRQNIQGIAYSVLITLVVVGIVIAFNPRQGGDYDLDIDVAATASEASSVASFDPVIPELPEDWSANYARWHNPSADDDTPYWSVGYSSDDDEFFGVDQAAGAGELWIDDRVKSGEPQGAAEILNYPFEVYYAEDGHTYLVGEVPDPKANEPVTLVVSGSLPDDQLSQLTATLIEDREVAVEKTSATAPSTATPPQEADA</sequence>
<name>A0AAJ6AQ99_9MICC</name>
<keyword evidence="4" id="KW-1185">Reference proteome</keyword>
<evidence type="ECO:0000256" key="1">
    <source>
        <dbReference type="SAM" id="MobiDB-lite"/>
    </source>
</evidence>
<protein>
    <submittedName>
        <fullName evidence="3">DUF4245 domain-containing protein</fullName>
    </submittedName>
</protein>
<dbReference type="InterPro" id="IPR025339">
    <property type="entry name" value="DUF4245"/>
</dbReference>